<keyword evidence="1" id="KW-1133">Transmembrane helix</keyword>
<comment type="caution">
    <text evidence="2">The sequence shown here is derived from an EMBL/GenBank/DDBJ whole genome shotgun (WGS) entry which is preliminary data.</text>
</comment>
<dbReference type="HOGENOM" id="CLU_2918116_0_0_5"/>
<accession>C4WHZ2</accession>
<protein>
    <submittedName>
        <fullName evidence="2">Uncharacterized protein</fullName>
    </submittedName>
</protein>
<name>C4WHZ2_9HYPH</name>
<keyword evidence="1" id="KW-0812">Transmembrane</keyword>
<keyword evidence="1" id="KW-0472">Membrane</keyword>
<dbReference type="AlphaFoldDB" id="C4WHZ2"/>
<gene>
    <name evidence="2" type="ORF">OINT_1002112</name>
</gene>
<evidence type="ECO:0000256" key="1">
    <source>
        <dbReference type="SAM" id="Phobius"/>
    </source>
</evidence>
<dbReference type="Proteomes" id="UP000004386">
    <property type="component" value="Unassembled WGS sequence"/>
</dbReference>
<dbReference type="EMBL" id="ACQA01000001">
    <property type="protein sequence ID" value="EEQ96658.1"/>
    <property type="molecule type" value="Genomic_DNA"/>
</dbReference>
<feature type="transmembrane region" description="Helical" evidence="1">
    <location>
        <begin position="12"/>
        <end position="28"/>
    </location>
</feature>
<reference evidence="2 3" key="1">
    <citation type="submission" date="2009-05" db="EMBL/GenBank/DDBJ databases">
        <authorList>
            <person name="Setubal J.C."/>
            <person name="Boyle S."/>
            <person name="Crasta O.R."/>
            <person name="Gillespie J.J."/>
            <person name="Kenyon R.W."/>
            <person name="Lu J."/>
            <person name="Mane S."/>
            <person name="Nagrani S."/>
            <person name="Shallom J.M."/>
            <person name="Shallom S."/>
            <person name="Shukla M."/>
            <person name="Snyder E.E."/>
            <person name="Sobral B.W."/>
            <person name="Wattam A.R."/>
            <person name="Will R."/>
            <person name="Williams K."/>
            <person name="Yoo H."/>
            <person name="Munk C."/>
            <person name="Tapia R."/>
            <person name="Green L."/>
            <person name="Rogers Y."/>
            <person name="Detter J.C."/>
            <person name="Bruce D."/>
            <person name="Brettin T.S."/>
            <person name="Tsolis R."/>
        </authorList>
    </citation>
    <scope>NUCLEOTIDE SEQUENCE [LARGE SCALE GENOMIC DNA]</scope>
    <source>
        <strain evidence="2 3">LMG 3301</strain>
    </source>
</reference>
<sequence length="74" mass="8923">MRYCVSKDEGVFTMALAIAPLIAVLKEYKRRQDERRRFIRTQRVIDGLSKDLRKDLGWPDRYLEQRKTRYCNGE</sequence>
<evidence type="ECO:0000313" key="2">
    <source>
        <dbReference type="EMBL" id="EEQ96658.1"/>
    </source>
</evidence>
<proteinExistence type="predicted"/>
<organism evidence="2 3">
    <name type="scientific">Brucella intermedia LMG 3301</name>
    <dbReference type="NCBI Taxonomy" id="641118"/>
    <lineage>
        <taxon>Bacteria</taxon>
        <taxon>Pseudomonadati</taxon>
        <taxon>Pseudomonadota</taxon>
        <taxon>Alphaproteobacteria</taxon>
        <taxon>Hyphomicrobiales</taxon>
        <taxon>Brucellaceae</taxon>
        <taxon>Brucella/Ochrobactrum group</taxon>
        <taxon>Brucella</taxon>
    </lineage>
</organism>
<evidence type="ECO:0000313" key="3">
    <source>
        <dbReference type="Proteomes" id="UP000004386"/>
    </source>
</evidence>